<name>A0AAV3KC72_9GAMM</name>
<sequence length="149" mass="16344">MSVSGITTVNDALTIGEDDVRFATPDVVLPLGYRTIAYRFFHHAIPSPYEVEGAIAAIEDVLQATPALRQVAQQASCADQYLNQIAHIAGSHDLLTQQQIEDVFNRVADVISGSPKRAGEFPDDVGFVSYLVIMRELSHHLNIRQITLA</sequence>
<evidence type="ECO:0000313" key="1">
    <source>
        <dbReference type="EMBL" id="ERO58443.1"/>
    </source>
</evidence>
<proteinExistence type="predicted"/>
<organism evidence="1 2">
    <name type="scientific">Dickeya solani D s0432-1</name>
    <dbReference type="NCBI Taxonomy" id="1231725"/>
    <lineage>
        <taxon>Bacteria</taxon>
        <taxon>Pseudomonadati</taxon>
        <taxon>Pseudomonadota</taxon>
        <taxon>Gammaproteobacteria</taxon>
        <taxon>Enterobacterales</taxon>
        <taxon>Pectobacteriaceae</taxon>
        <taxon>Dickeya</taxon>
    </lineage>
</organism>
<dbReference type="Proteomes" id="UP000017142">
    <property type="component" value="Unassembled WGS sequence"/>
</dbReference>
<comment type="caution">
    <text evidence="1">The sequence shown here is derived from an EMBL/GenBank/DDBJ whole genome shotgun (WGS) entry which is preliminary data.</text>
</comment>
<gene>
    <name evidence="1" type="ORF">A544_1619</name>
</gene>
<dbReference type="EMBL" id="AMWE01000002">
    <property type="protein sequence ID" value="ERO58443.1"/>
    <property type="molecule type" value="Genomic_DNA"/>
</dbReference>
<accession>A0AAV3KC72</accession>
<reference evidence="2" key="1">
    <citation type="journal article" date="2013" name="Diversity">
        <title>Genome Sequence of Dickeya solani, a New soft Rot Pathogen of Potato, Suggests its Emergence May Be Related to a Novel Combination of Non-Ribosomal Peptide/Polyketide Synthetase Clusters.</title>
        <authorList>
            <person name="Garlant L."/>
            <person name="Koskinen P."/>
            <person name="Rouhiainen L."/>
            <person name="Laine P."/>
            <person name="Paulin L."/>
            <person name="Auvinen P."/>
            <person name="Holm L."/>
            <person name="Pirhonen M."/>
        </authorList>
    </citation>
    <scope>NUCLEOTIDE SEQUENCE [LARGE SCALE GENOMIC DNA]</scope>
    <source>
        <strain evidence="2">D s0432-1</strain>
    </source>
</reference>
<protein>
    <submittedName>
        <fullName evidence="1">Uncharacterized protein</fullName>
    </submittedName>
</protein>
<dbReference type="AlphaFoldDB" id="A0AAV3KC72"/>
<evidence type="ECO:0000313" key="2">
    <source>
        <dbReference type="Proteomes" id="UP000017142"/>
    </source>
</evidence>